<dbReference type="InterPro" id="IPR019999">
    <property type="entry name" value="Anth_synth_I-like"/>
</dbReference>
<dbReference type="OrthoDB" id="9803598at2"/>
<keyword evidence="6" id="KW-1185">Reference proteome</keyword>
<dbReference type="InterPro" id="IPR005801">
    <property type="entry name" value="ADC_synthase"/>
</dbReference>
<dbReference type="EMBL" id="QKRX01000013">
    <property type="protein sequence ID" value="RAU17002.1"/>
    <property type="molecule type" value="Genomic_DNA"/>
</dbReference>
<proteinExistence type="predicted"/>
<evidence type="ECO:0000313" key="5">
    <source>
        <dbReference type="EMBL" id="RAU17002.1"/>
    </source>
</evidence>
<dbReference type="Gene3D" id="3.60.120.10">
    <property type="entry name" value="Anthranilate synthase"/>
    <property type="match status" value="1"/>
</dbReference>
<evidence type="ECO:0000256" key="2">
    <source>
        <dbReference type="ARBA" id="ARBA00022679"/>
    </source>
</evidence>
<dbReference type="EC" id="2.6.1.85" evidence="1"/>
<dbReference type="Pfam" id="PF00425">
    <property type="entry name" value="Chorismate_bind"/>
    <property type="match status" value="1"/>
</dbReference>
<dbReference type="InterPro" id="IPR006805">
    <property type="entry name" value="Anth_synth_I_N"/>
</dbReference>
<dbReference type="SUPFAM" id="SSF56322">
    <property type="entry name" value="ADC synthase"/>
    <property type="match status" value="1"/>
</dbReference>
<dbReference type="RefSeq" id="WP_112160106.1">
    <property type="nucleotide sequence ID" value="NZ_QKRX01000013.1"/>
</dbReference>
<dbReference type="AlphaFoldDB" id="A0A364NIV9"/>
<gene>
    <name evidence="5" type="primary">pabB</name>
    <name evidence="5" type="ORF">DN062_14930</name>
</gene>
<name>A0A364NIV9_9GAMM</name>
<organism evidence="5 6">
    <name type="scientific">Nitrincola tibetensis</name>
    <dbReference type="NCBI Taxonomy" id="2219697"/>
    <lineage>
        <taxon>Bacteria</taxon>
        <taxon>Pseudomonadati</taxon>
        <taxon>Pseudomonadota</taxon>
        <taxon>Gammaproteobacteria</taxon>
        <taxon>Oceanospirillales</taxon>
        <taxon>Oceanospirillaceae</taxon>
        <taxon>Nitrincola</taxon>
    </lineage>
</organism>
<protein>
    <recommendedName>
        <fullName evidence="1">aminodeoxychorismate synthase</fullName>
        <ecNumber evidence="1">2.6.1.85</ecNumber>
    </recommendedName>
</protein>
<dbReference type="PANTHER" id="PTHR11236:SF50">
    <property type="entry name" value="AMINODEOXYCHORISMATE SYNTHASE COMPONENT 1"/>
    <property type="match status" value="1"/>
</dbReference>
<sequence length="462" mass="52534">MIEYISLPFKLTAIEIFNQIRELGDAVLLDSCQPESQFGRYDIIAAAPDRKLRVNNQGTWIRGVSSSDWSLTQKEPFSILNEWLEELKVPTDLQAPFNTGLIGSFSYDLGRHLEKLPSISEADIHYPDLEIGRYLWAVVIDHHQQHSHLVYHSDWINSQDAERLVERLTQPAHHAAERPKFKLNKPFISNLSAKRYADALEKVDEYIHAGDVYQINFAQRFQSSFEGDPWQAWTALRRIAPTPYAAYIENDQGAVLSLSPERFLWCNAQGEVETRPIKGTRPRDSDPDLDLALQEELSNSEKDRAENLMIVDLLRNDLSKVCQPGSVKVPELFSLETYPNVHHLVSSITGRLDKPFTPLDLLKHSFPGGSITGAPKIRAMEIIDELEPHRRSIYCGSIAYISACGYMNSSITIRTLLCEQQQIYCWAGGGIVADSDIASEYQETFNKVNNLLQNLEMHFLDF</sequence>
<reference evidence="5 6" key="1">
    <citation type="submission" date="2018-06" db="EMBL/GenBank/DDBJ databases">
        <title>Nitrincola tibetense sp. nov., isolated from Lake XuguoCo on Tibetan Plateau.</title>
        <authorList>
            <person name="Xing P."/>
        </authorList>
    </citation>
    <scope>NUCLEOTIDE SEQUENCE [LARGE SCALE GENOMIC DNA]</scope>
    <source>
        <strain evidence="6">xg18</strain>
    </source>
</reference>
<dbReference type="NCBIfam" id="TIGR00553">
    <property type="entry name" value="pabB"/>
    <property type="match status" value="1"/>
</dbReference>
<feature type="domain" description="Anthranilate synthase component I N-terminal" evidence="4">
    <location>
        <begin position="11"/>
        <end position="146"/>
    </location>
</feature>
<dbReference type="GO" id="GO:0046820">
    <property type="term" value="F:4-amino-4-deoxychorismate synthase activity"/>
    <property type="evidence" value="ECO:0007669"/>
    <property type="project" value="UniProtKB-EC"/>
</dbReference>
<comment type="caution">
    <text evidence="5">The sequence shown here is derived from an EMBL/GenBank/DDBJ whole genome shotgun (WGS) entry which is preliminary data.</text>
</comment>
<dbReference type="Pfam" id="PF04715">
    <property type="entry name" value="Anth_synt_I_N"/>
    <property type="match status" value="1"/>
</dbReference>
<accession>A0A364NIV9</accession>
<dbReference type="InterPro" id="IPR005802">
    <property type="entry name" value="ADC_synth_comp_1"/>
</dbReference>
<dbReference type="PANTHER" id="PTHR11236">
    <property type="entry name" value="AMINOBENZOATE/ANTHRANILATE SYNTHASE"/>
    <property type="match status" value="1"/>
</dbReference>
<dbReference type="InterPro" id="IPR015890">
    <property type="entry name" value="Chorismate_C"/>
</dbReference>
<evidence type="ECO:0000259" key="3">
    <source>
        <dbReference type="Pfam" id="PF00425"/>
    </source>
</evidence>
<feature type="domain" description="Chorismate-utilising enzyme C-terminal" evidence="3">
    <location>
        <begin position="193"/>
        <end position="447"/>
    </location>
</feature>
<keyword evidence="2" id="KW-0808">Transferase</keyword>
<dbReference type="GO" id="GO:0000162">
    <property type="term" value="P:L-tryptophan biosynthetic process"/>
    <property type="evidence" value="ECO:0007669"/>
    <property type="project" value="TreeGrafter"/>
</dbReference>
<dbReference type="Proteomes" id="UP000250744">
    <property type="component" value="Unassembled WGS sequence"/>
</dbReference>
<dbReference type="GO" id="GO:0009396">
    <property type="term" value="P:folic acid-containing compound biosynthetic process"/>
    <property type="evidence" value="ECO:0007669"/>
    <property type="project" value="InterPro"/>
</dbReference>
<evidence type="ECO:0000313" key="6">
    <source>
        <dbReference type="Proteomes" id="UP000250744"/>
    </source>
</evidence>
<evidence type="ECO:0000259" key="4">
    <source>
        <dbReference type="Pfam" id="PF04715"/>
    </source>
</evidence>
<evidence type="ECO:0000256" key="1">
    <source>
        <dbReference type="ARBA" id="ARBA00013139"/>
    </source>
</evidence>
<dbReference type="PRINTS" id="PR00095">
    <property type="entry name" value="ANTSNTHASEI"/>
</dbReference>